<dbReference type="PANTHER" id="PTHR43260:SF1">
    <property type="entry name" value="KSDD-LIKE STEROID DEHYDROGENASE RV0785"/>
    <property type="match status" value="1"/>
</dbReference>
<dbReference type="NCBIfam" id="NF009472">
    <property type="entry name" value="PRK12834.1"/>
    <property type="match status" value="1"/>
</dbReference>
<dbReference type="RefSeq" id="XP_023088538.1">
    <property type="nucleotide sequence ID" value="XM_023233999.1"/>
</dbReference>
<evidence type="ECO:0000256" key="3">
    <source>
        <dbReference type="SAM" id="SignalP"/>
    </source>
</evidence>
<evidence type="ECO:0000313" key="5">
    <source>
        <dbReference type="EMBL" id="BAE54661.1"/>
    </source>
</evidence>
<dbReference type="InterPro" id="IPR014614">
    <property type="entry name" value="KsdD_DH"/>
</dbReference>
<dbReference type="EMBL" id="AP007150">
    <property type="protein sequence ID" value="BAE54661.1"/>
    <property type="molecule type" value="Genomic_DNA"/>
</dbReference>
<feature type="signal peptide" evidence="3">
    <location>
        <begin position="1"/>
        <end position="21"/>
    </location>
</feature>
<dbReference type="InterPro" id="IPR027477">
    <property type="entry name" value="Succ_DH/fumarate_Rdtase_cat_sf"/>
</dbReference>
<gene>
    <name evidence="5" type="ORF">AO090009000162</name>
</gene>
<evidence type="ECO:0000259" key="4">
    <source>
        <dbReference type="Pfam" id="PF00890"/>
    </source>
</evidence>
<dbReference type="GO" id="GO:0016627">
    <property type="term" value="F:oxidoreductase activity, acting on the CH-CH group of donors"/>
    <property type="evidence" value="ECO:0007669"/>
    <property type="project" value="InterPro"/>
</dbReference>
<proteinExistence type="predicted"/>
<evidence type="ECO:0000313" key="6">
    <source>
        <dbReference type="Proteomes" id="UP000006564"/>
    </source>
</evidence>
<dbReference type="PANTHER" id="PTHR43260">
    <property type="entry name" value="3-KETOSTEROID-DELTA-1-DEHYDROGENASE"/>
    <property type="match status" value="1"/>
</dbReference>
<accession>Q2UUV4</accession>
<keyword evidence="6" id="KW-1185">Reference proteome</keyword>
<feature type="chain" id="PRO_5004217463" evidence="3">
    <location>
        <begin position="22"/>
        <end position="498"/>
    </location>
</feature>
<keyword evidence="1" id="KW-0285">Flavoprotein</keyword>
<protein>
    <submittedName>
        <fullName evidence="5">DNA, SC009</fullName>
    </submittedName>
</protein>
<feature type="domain" description="FAD-dependent oxidoreductase 2 FAD-binding" evidence="4">
    <location>
        <begin position="121"/>
        <end position="471"/>
    </location>
</feature>
<keyword evidence="3" id="KW-0732">Signal</keyword>
<keyword evidence="2" id="KW-0560">Oxidoreductase</keyword>
<evidence type="ECO:0000256" key="2">
    <source>
        <dbReference type="ARBA" id="ARBA00023002"/>
    </source>
</evidence>
<dbReference type="STRING" id="510516.Q2UUV4"/>
<sequence length="498" mass="54358">MAQKNSPIIIVGGGLAGLVAAFELSKREVHTVIIDQENEASLGGQAFWSLGGLFCVNSADQRRLGIQDSRKLALEDWFNSARFDRECDFWPRKWAEAFVNFAADHMERYIKSLGSTGAVIGVRGQVLEPSDTARGVASSRKSIDTFEVYGSAVLIASGGIGGNVDLVKKNWPVDRLGTPPSNFVIGVPAHVDGRMIEIAKDAGANVINEDRMWHYTEGLQNWDPIWPQHGIRIIPGPSSLWLDATGKRLPPMLYPGCDTLATLKHICNTGYDYTWFVLDKTIIGKEFALSGSEQNPDLTGKSRLRTLYRMLGSAVPGPVQAFMDKGVDFVVEPTLPKLVAGMNKLAKERDGPPLDVEKIEREIHLRDMQIDNKFTKDAQIMLIQNGRNYWPDRLGRVAKPHKLADPSHGPFVSVRLNLLTRKTLGGLETDLHGRVLRPDGSPFPNLYAAGEVSGFGGGGVHGYSALEGTFLGGCIFSGRTAGIRMAEEVAGKAPRSAL</sequence>
<dbReference type="GeneID" id="5988593"/>
<reference evidence="5 6" key="1">
    <citation type="journal article" date="2005" name="Nature">
        <title>Genome sequencing and analysis of Aspergillus oryzae.</title>
        <authorList>
            <person name="Machida M."/>
            <person name="Asai K."/>
            <person name="Sano M."/>
            <person name="Tanaka T."/>
            <person name="Kumagai T."/>
            <person name="Terai G."/>
            <person name="Kusumoto K."/>
            <person name="Arima T."/>
            <person name="Akita O."/>
            <person name="Kashiwagi Y."/>
            <person name="Abe K."/>
            <person name="Gomi K."/>
            <person name="Horiuchi H."/>
            <person name="Kitamoto K."/>
            <person name="Kobayashi T."/>
            <person name="Takeuchi M."/>
            <person name="Denning D.W."/>
            <person name="Galagan J.E."/>
            <person name="Nierman W.C."/>
            <person name="Yu J."/>
            <person name="Archer D.B."/>
            <person name="Bennett J.W."/>
            <person name="Bhatnagar D."/>
            <person name="Cleveland T.E."/>
            <person name="Fedorova N.D."/>
            <person name="Gotoh O."/>
            <person name="Horikawa H."/>
            <person name="Hosoyama A."/>
            <person name="Ichinomiya M."/>
            <person name="Igarashi R."/>
            <person name="Iwashita K."/>
            <person name="Juvvadi P.R."/>
            <person name="Kato M."/>
            <person name="Kato Y."/>
            <person name="Kin T."/>
            <person name="Kokubun A."/>
            <person name="Maeda H."/>
            <person name="Maeyama N."/>
            <person name="Maruyama J."/>
            <person name="Nagasaki H."/>
            <person name="Nakajima T."/>
            <person name="Oda K."/>
            <person name="Okada K."/>
            <person name="Paulsen I."/>
            <person name="Sakamoto K."/>
            <person name="Sawano T."/>
            <person name="Takahashi M."/>
            <person name="Takase K."/>
            <person name="Terabayashi Y."/>
            <person name="Wortman J."/>
            <person name="Yamada O."/>
            <person name="Yamagata Y."/>
            <person name="Anazawa H."/>
            <person name="Hata Y."/>
            <person name="Koide Y."/>
            <person name="Komori T."/>
            <person name="Koyama Y."/>
            <person name="Minetoki T."/>
            <person name="Suharnan S."/>
            <person name="Tanaka A."/>
            <person name="Isono K."/>
            <person name="Kuhara S."/>
            <person name="Ogasawara N."/>
            <person name="Kikuchi H."/>
        </authorList>
    </citation>
    <scope>NUCLEOTIDE SEQUENCE [LARGE SCALE GENOMIC DNA]</scope>
    <source>
        <strain evidence="6">ATCC 42149 / RIB 40</strain>
    </source>
</reference>
<dbReference type="OMA" id="PEDHWPR"/>
<dbReference type="InterPro" id="IPR003953">
    <property type="entry name" value="FAD-dep_OxRdtase_2_FAD-bd"/>
</dbReference>
<feature type="domain" description="FAD-dependent oxidoreductase 2 FAD-binding" evidence="4">
    <location>
        <begin position="8"/>
        <end position="107"/>
    </location>
</feature>
<dbReference type="HOGENOM" id="CLU_022946_0_0_1"/>
<organism evidence="5 6">
    <name type="scientific">Aspergillus oryzae (strain ATCC 42149 / RIB 40)</name>
    <name type="common">Yellow koji mold</name>
    <dbReference type="NCBI Taxonomy" id="510516"/>
    <lineage>
        <taxon>Eukaryota</taxon>
        <taxon>Fungi</taxon>
        <taxon>Dikarya</taxon>
        <taxon>Ascomycota</taxon>
        <taxon>Pezizomycotina</taxon>
        <taxon>Eurotiomycetes</taxon>
        <taxon>Eurotiomycetidae</taxon>
        <taxon>Eurotiales</taxon>
        <taxon>Aspergillaceae</taxon>
        <taxon>Aspergillus</taxon>
        <taxon>Aspergillus subgen. Circumdati</taxon>
    </lineage>
</organism>
<dbReference type="Gene3D" id="3.50.50.60">
    <property type="entry name" value="FAD/NAD(P)-binding domain"/>
    <property type="match status" value="3"/>
</dbReference>
<dbReference type="Gene3D" id="3.90.700.10">
    <property type="entry name" value="Succinate dehydrogenase/fumarate reductase flavoprotein, catalytic domain"/>
    <property type="match status" value="2"/>
</dbReference>
<dbReference type="AlphaFoldDB" id="Q2UUV4"/>
<dbReference type="Proteomes" id="UP000006564">
    <property type="component" value="Chromosome 1"/>
</dbReference>
<dbReference type="Pfam" id="PF00890">
    <property type="entry name" value="FAD_binding_2"/>
    <property type="match status" value="2"/>
</dbReference>
<dbReference type="SUPFAM" id="SSF51905">
    <property type="entry name" value="FAD/NAD(P)-binding domain"/>
    <property type="match status" value="1"/>
</dbReference>
<dbReference type="KEGG" id="aor:AO090009000162"/>
<dbReference type="InterPro" id="IPR036188">
    <property type="entry name" value="FAD/NAD-bd_sf"/>
</dbReference>
<evidence type="ECO:0000256" key="1">
    <source>
        <dbReference type="ARBA" id="ARBA00022630"/>
    </source>
</evidence>
<name>Q2UUV4_ASPOR</name>